<evidence type="ECO:0000256" key="2">
    <source>
        <dbReference type="SAM" id="SignalP"/>
    </source>
</evidence>
<dbReference type="GO" id="GO:0006508">
    <property type="term" value="P:proteolysis"/>
    <property type="evidence" value="ECO:0007669"/>
    <property type="project" value="InterPro"/>
</dbReference>
<comment type="caution">
    <text evidence="4">The sequence shown here is derived from an EMBL/GenBank/DDBJ whole genome shotgun (WGS) entry which is preliminary data.</text>
</comment>
<keyword evidence="2" id="KW-0732">Signal</keyword>
<feature type="compositionally biased region" description="Polar residues" evidence="1">
    <location>
        <begin position="210"/>
        <end position="221"/>
    </location>
</feature>
<feature type="domain" description="Peptidase C39" evidence="3">
    <location>
        <begin position="51"/>
        <end position="183"/>
    </location>
</feature>
<feature type="signal peptide" evidence="2">
    <location>
        <begin position="1"/>
        <end position="22"/>
    </location>
</feature>
<dbReference type="Gene3D" id="3.90.70.10">
    <property type="entry name" value="Cysteine proteinases"/>
    <property type="match status" value="1"/>
</dbReference>
<dbReference type="AlphaFoldDB" id="A0A5B0VNA1"/>
<reference evidence="4 5" key="1">
    <citation type="submission" date="2019-08" db="EMBL/GenBank/DDBJ databases">
        <title>Marinobacter ZYF650 sp. nov., a marine bacterium isolated from seawater of the Mariana trench.</title>
        <authorList>
            <person name="Ahmad W."/>
        </authorList>
    </citation>
    <scope>NUCLEOTIDE SEQUENCE [LARGE SCALE GENOMIC DNA]</scope>
    <source>
        <strain evidence="4 5">ZYF650</strain>
    </source>
</reference>
<protein>
    <submittedName>
        <fullName evidence="4">C39 family peptidase</fullName>
    </submittedName>
</protein>
<dbReference type="RefSeq" id="WP_149598315.1">
    <property type="nucleotide sequence ID" value="NZ_VTUU01000001.1"/>
</dbReference>
<evidence type="ECO:0000256" key="1">
    <source>
        <dbReference type="SAM" id="MobiDB-lite"/>
    </source>
</evidence>
<dbReference type="EMBL" id="VTUU01000001">
    <property type="protein sequence ID" value="KAA1175675.1"/>
    <property type="molecule type" value="Genomic_DNA"/>
</dbReference>
<proteinExistence type="predicted"/>
<evidence type="ECO:0000259" key="3">
    <source>
        <dbReference type="PROSITE" id="PS50990"/>
    </source>
</evidence>
<gene>
    <name evidence="4" type="ORF">FWJ25_00620</name>
</gene>
<dbReference type="PROSITE" id="PS50990">
    <property type="entry name" value="PEPTIDASE_C39"/>
    <property type="match status" value="1"/>
</dbReference>
<keyword evidence="5" id="KW-1185">Reference proteome</keyword>
<feature type="chain" id="PRO_5023090083" evidence="2">
    <location>
        <begin position="23"/>
        <end position="230"/>
    </location>
</feature>
<evidence type="ECO:0000313" key="4">
    <source>
        <dbReference type="EMBL" id="KAA1175675.1"/>
    </source>
</evidence>
<organism evidence="4 5">
    <name type="scientific">Marinobacter salinexigens</name>
    <dbReference type="NCBI Taxonomy" id="2919747"/>
    <lineage>
        <taxon>Bacteria</taxon>
        <taxon>Pseudomonadati</taxon>
        <taxon>Pseudomonadota</taxon>
        <taxon>Gammaproteobacteria</taxon>
        <taxon>Pseudomonadales</taxon>
        <taxon>Marinobacteraceae</taxon>
        <taxon>Marinobacter</taxon>
    </lineage>
</organism>
<sequence length="230" mass="25744">MKIPGRMIALCVMSLAWPTAIAGTVVIPGFGSDIQLGVSSFKEQQFRSVIQQQYDFSCGSAAVASLLSFHYGHDVTEQDVFEGMLALADEDKVRREGFSMLDMKRYLESEGYSADGFRMPLSGIREKVRVPVIALISLEGYRHFVIIKGISKTEVLVGDPARGLKVYPRDQFEKHWNGAAFVIRSHLQHGRSTFQDDGQWPMVVRAPLSRGQQGPSLSQTLPHWPSSREW</sequence>
<dbReference type="GO" id="GO:0016020">
    <property type="term" value="C:membrane"/>
    <property type="evidence" value="ECO:0007669"/>
    <property type="project" value="InterPro"/>
</dbReference>
<dbReference type="InterPro" id="IPR005074">
    <property type="entry name" value="Peptidase_C39"/>
</dbReference>
<evidence type="ECO:0000313" key="5">
    <source>
        <dbReference type="Proteomes" id="UP000323161"/>
    </source>
</evidence>
<feature type="region of interest" description="Disordered" evidence="1">
    <location>
        <begin position="209"/>
        <end position="230"/>
    </location>
</feature>
<name>A0A5B0VNA1_9GAMM</name>
<dbReference type="Pfam" id="PF03412">
    <property type="entry name" value="Peptidase_C39"/>
    <property type="match status" value="1"/>
</dbReference>
<accession>A0A5B0VNA1</accession>
<dbReference type="GO" id="GO:0008233">
    <property type="term" value="F:peptidase activity"/>
    <property type="evidence" value="ECO:0007669"/>
    <property type="project" value="InterPro"/>
</dbReference>
<dbReference type="Proteomes" id="UP000323161">
    <property type="component" value="Unassembled WGS sequence"/>
</dbReference>
<dbReference type="CDD" id="cd02423">
    <property type="entry name" value="Peptidase_C39G"/>
    <property type="match status" value="1"/>
</dbReference>
<dbReference type="GO" id="GO:0005524">
    <property type="term" value="F:ATP binding"/>
    <property type="evidence" value="ECO:0007669"/>
    <property type="project" value="InterPro"/>
</dbReference>